<dbReference type="InterPro" id="IPR017900">
    <property type="entry name" value="4Fe4S_Fe_S_CS"/>
</dbReference>
<dbReference type="Pfam" id="PF13183">
    <property type="entry name" value="Fer4_8"/>
    <property type="match status" value="1"/>
</dbReference>
<feature type="domain" description="4Fe-4S ferredoxin-type" evidence="7">
    <location>
        <begin position="43"/>
        <end position="73"/>
    </location>
</feature>
<dbReference type="NCBIfam" id="NF045724">
    <property type="entry name" value="ferredox_TmcB"/>
    <property type="match status" value="1"/>
</dbReference>
<dbReference type="InterPro" id="IPR017896">
    <property type="entry name" value="4Fe4S_Fe-S-bd"/>
</dbReference>
<evidence type="ECO:0000256" key="6">
    <source>
        <dbReference type="ARBA" id="ARBA00023014"/>
    </source>
</evidence>
<dbReference type="GO" id="GO:0016491">
    <property type="term" value="F:oxidoreductase activity"/>
    <property type="evidence" value="ECO:0007669"/>
    <property type="project" value="UniProtKB-ARBA"/>
</dbReference>
<dbReference type="Pfam" id="PF02754">
    <property type="entry name" value="CCG"/>
    <property type="match status" value="1"/>
</dbReference>
<name>A0A562RIN7_9BACT</name>
<keyword evidence="6" id="KW-0411">Iron-sulfur</keyword>
<dbReference type="PROSITE" id="PS51379">
    <property type="entry name" value="4FE4S_FER_2"/>
    <property type="match status" value="2"/>
</dbReference>
<evidence type="ECO:0000313" key="9">
    <source>
        <dbReference type="Proteomes" id="UP000318307"/>
    </source>
</evidence>
<proteinExistence type="predicted"/>
<dbReference type="AlphaFoldDB" id="A0A562RIN7"/>
<accession>A0A562RIN7</accession>
<protein>
    <submittedName>
        <fullName evidence="8">Fe-S oxidoreductase</fullName>
    </submittedName>
</protein>
<dbReference type="Gene3D" id="1.10.1060.10">
    <property type="entry name" value="Alpha-helical ferredoxin"/>
    <property type="match status" value="1"/>
</dbReference>
<evidence type="ECO:0000313" key="8">
    <source>
        <dbReference type="EMBL" id="TWI68891.1"/>
    </source>
</evidence>
<dbReference type="SUPFAM" id="SSF46548">
    <property type="entry name" value="alpha-helical ferredoxin"/>
    <property type="match status" value="1"/>
</dbReference>
<dbReference type="EMBL" id="VLLC01000019">
    <property type="protein sequence ID" value="TWI68891.1"/>
    <property type="molecule type" value="Genomic_DNA"/>
</dbReference>
<feature type="domain" description="4Fe-4S ferredoxin-type" evidence="7">
    <location>
        <begin position="101"/>
        <end position="124"/>
    </location>
</feature>
<sequence length="444" mass="49785">MTQQTVKVKNSIVDDGIEAGLARLTPERIESVIQRVLNREAGARLKTYARTCVHCGLCSDACHHFVSMNRDPKLSPAGKVKRTIGVMMQKKGKVSTDFIREAAMVAYSECNLCKKCVLYCPFGIDVGYLMTLVRRICHLLGVVPRYMQDTAHSQSVHFNQMWINGDEWVDTLFWQEEEARDEVPDIRIPVDKEGADIFYSVIGPEPKFRAQLIYQAAVIFEAAGSDWTMPGSPGWDNSDLCMFSGDNEMMGRIKRAHFEAAAKLRVKKIVMGECGHAFRSVYDVGNRWLGFKMPPIPVIHAVDFYHDLVCNGKIRIAKKFAQPITLHDPCNIARGMGLYEKARELAHALCDTVVEMTPNREHNICCNAGGGIINCGPPFKDKRVEANSVKAKQLFDAKAMGAEVVIAPCHNCHGGLEDIIHHYGVEMELKFFGDIIYEVMEKPE</sequence>
<evidence type="ECO:0000256" key="4">
    <source>
        <dbReference type="ARBA" id="ARBA00022982"/>
    </source>
</evidence>
<keyword evidence="4" id="KW-0249">Electron transport</keyword>
<reference evidence="8 9" key="1">
    <citation type="submission" date="2019-07" db="EMBL/GenBank/DDBJ databases">
        <title>Genome sequencing of 100 strains of the haloalkaliphilic chemolithoautotrophic sulfur-oxidizing bacterium Thioalkalivibrio.</title>
        <authorList>
            <person name="Muyzer G."/>
        </authorList>
    </citation>
    <scope>NUCLEOTIDE SEQUENCE [LARGE SCALE GENOMIC DNA]</scope>
    <source>
        <strain evidence="8 9">ASO4-4</strain>
    </source>
</reference>
<comment type="caution">
    <text evidence="8">The sequence shown here is derived from an EMBL/GenBank/DDBJ whole genome shotgun (WGS) entry which is preliminary data.</text>
</comment>
<dbReference type="RefSeq" id="WP_144685475.1">
    <property type="nucleotide sequence ID" value="NZ_VLLC01000019.1"/>
</dbReference>
<keyword evidence="1" id="KW-0813">Transport</keyword>
<dbReference type="PANTHER" id="PTHR43551">
    <property type="entry name" value="FUMARATE REDUCTASE IRON-SULFUR SUBUNIT"/>
    <property type="match status" value="1"/>
</dbReference>
<dbReference type="PANTHER" id="PTHR43551:SF1">
    <property type="entry name" value="HETERODISULFIDE REDUCTASE"/>
    <property type="match status" value="1"/>
</dbReference>
<dbReference type="Proteomes" id="UP000318307">
    <property type="component" value="Unassembled WGS sequence"/>
</dbReference>
<evidence type="ECO:0000256" key="1">
    <source>
        <dbReference type="ARBA" id="ARBA00022448"/>
    </source>
</evidence>
<keyword evidence="2" id="KW-0004">4Fe-4S</keyword>
<keyword evidence="9" id="KW-1185">Reference proteome</keyword>
<keyword evidence="3" id="KW-0479">Metal-binding</keyword>
<gene>
    <name evidence="8" type="ORF">LZ24_02363</name>
</gene>
<keyword evidence="5" id="KW-0408">Iron</keyword>
<dbReference type="OrthoDB" id="9786127at2"/>
<dbReference type="InterPro" id="IPR009051">
    <property type="entry name" value="Helical_ferredxn"/>
</dbReference>
<evidence type="ECO:0000256" key="3">
    <source>
        <dbReference type="ARBA" id="ARBA00022723"/>
    </source>
</evidence>
<organism evidence="8 9">
    <name type="scientific">Desulfobotulus alkaliphilus</name>
    <dbReference type="NCBI Taxonomy" id="622671"/>
    <lineage>
        <taxon>Bacteria</taxon>
        <taxon>Pseudomonadati</taxon>
        <taxon>Thermodesulfobacteriota</taxon>
        <taxon>Desulfobacteria</taxon>
        <taxon>Desulfobacterales</taxon>
        <taxon>Desulfobacteraceae</taxon>
        <taxon>Desulfobotulus</taxon>
    </lineage>
</organism>
<evidence type="ECO:0000259" key="7">
    <source>
        <dbReference type="PROSITE" id="PS51379"/>
    </source>
</evidence>
<evidence type="ECO:0000256" key="2">
    <source>
        <dbReference type="ARBA" id="ARBA00022485"/>
    </source>
</evidence>
<evidence type="ECO:0000256" key="5">
    <source>
        <dbReference type="ARBA" id="ARBA00023004"/>
    </source>
</evidence>
<dbReference type="GO" id="GO:0051539">
    <property type="term" value="F:4 iron, 4 sulfur cluster binding"/>
    <property type="evidence" value="ECO:0007669"/>
    <property type="project" value="UniProtKB-KW"/>
</dbReference>
<dbReference type="PROSITE" id="PS00198">
    <property type="entry name" value="4FE4S_FER_1"/>
    <property type="match status" value="1"/>
</dbReference>
<dbReference type="InterPro" id="IPR004017">
    <property type="entry name" value="Cys_rich_dom"/>
</dbReference>
<dbReference type="GO" id="GO:0046872">
    <property type="term" value="F:metal ion binding"/>
    <property type="evidence" value="ECO:0007669"/>
    <property type="project" value="UniProtKB-KW"/>
</dbReference>